<dbReference type="NCBIfam" id="TIGR03625">
    <property type="entry name" value="L3_bact"/>
    <property type="match status" value="1"/>
</dbReference>
<evidence type="ECO:0000256" key="8">
    <source>
        <dbReference type="NCBIfam" id="TIGR03625"/>
    </source>
</evidence>
<dbReference type="Proteomes" id="UP000018731">
    <property type="component" value="Unassembled WGS sequence"/>
</dbReference>
<evidence type="ECO:0000256" key="5">
    <source>
        <dbReference type="ARBA" id="ARBA00022980"/>
    </source>
</evidence>
<dbReference type="Pfam" id="PF00297">
    <property type="entry name" value="Ribosomal_L3"/>
    <property type="match status" value="1"/>
</dbReference>
<dbReference type="HOGENOM" id="CLU_044142_4_1_7"/>
<dbReference type="PANTHER" id="PTHR11229:SF16">
    <property type="entry name" value="LARGE RIBOSOMAL SUBUNIT PROTEIN UL3C"/>
    <property type="match status" value="1"/>
</dbReference>
<dbReference type="GO" id="GO:0003735">
    <property type="term" value="F:structural constituent of ribosome"/>
    <property type="evidence" value="ECO:0007669"/>
    <property type="project" value="UniProtKB-UniRule"/>
</dbReference>
<dbReference type="InterPro" id="IPR019927">
    <property type="entry name" value="Ribosomal_uL3_bac/org-type"/>
</dbReference>
<keyword evidence="10" id="KW-1185">Reference proteome</keyword>
<evidence type="ECO:0000313" key="10">
    <source>
        <dbReference type="Proteomes" id="UP000018731"/>
    </source>
</evidence>
<keyword evidence="4" id="KW-0694">RNA-binding</keyword>
<proteinExistence type="inferred from homology"/>
<sequence>MEFLVEKIGMSRTIGSPSIPVTLLKIINAKVCDTQENGKAIVAYPRGKAHNKSIAGQQKKYSLSKEFNRFVTLRVSGDAQQAGQTDGQAESNKEANKSKAIDLDMSVLESAARVKATFCTKGRGFSGVMRRWNFQGGPAAHGSRFHRRVGSIGNREWPGRVQKGKKMAGHYGNEKVTVQAEVVSFDKDNSVLVLKGSVAGYNGAQGKISVIRGGK</sequence>
<dbReference type="RefSeq" id="WP_023927922.1">
    <property type="nucleotide sequence ID" value="NZ_KI669454.1"/>
</dbReference>
<comment type="caution">
    <text evidence="9">The sequence shown here is derived from an EMBL/GenBank/DDBJ whole genome shotgun (WGS) entry which is preliminary data.</text>
</comment>
<dbReference type="FunFam" id="2.40.30.10:FF:000004">
    <property type="entry name" value="50S ribosomal protein L3"/>
    <property type="match status" value="1"/>
</dbReference>
<dbReference type="InterPro" id="IPR009000">
    <property type="entry name" value="Transl_B-barrel_sf"/>
</dbReference>
<accession>V8C8I8</accession>
<evidence type="ECO:0000256" key="6">
    <source>
        <dbReference type="ARBA" id="ARBA00023274"/>
    </source>
</evidence>
<dbReference type="InterPro" id="IPR000597">
    <property type="entry name" value="Ribosomal_uL3"/>
</dbReference>
<evidence type="ECO:0000256" key="7">
    <source>
        <dbReference type="ARBA" id="ARBA00025982"/>
    </source>
</evidence>
<keyword evidence="6" id="KW-0687">Ribonucleoprotein</keyword>
<organism evidence="9 10">
    <name type="scientific">Helicobacter macacae MIT 99-5501</name>
    <dbReference type="NCBI Taxonomy" id="1357400"/>
    <lineage>
        <taxon>Bacteria</taxon>
        <taxon>Pseudomonadati</taxon>
        <taxon>Campylobacterota</taxon>
        <taxon>Epsilonproteobacteria</taxon>
        <taxon>Campylobacterales</taxon>
        <taxon>Helicobacteraceae</taxon>
        <taxon>Helicobacter</taxon>
    </lineage>
</organism>
<comment type="function">
    <text evidence="1">One of the primary rRNA binding proteins, it binds directly near the 3'-end of the 23S rRNA, where it nucleates assembly of the 50S subunit.</text>
</comment>
<evidence type="ECO:0000256" key="3">
    <source>
        <dbReference type="ARBA" id="ARBA00022730"/>
    </source>
</evidence>
<gene>
    <name evidence="9" type="ORF">HMPREF2086_01194</name>
</gene>
<dbReference type="SUPFAM" id="SSF50447">
    <property type="entry name" value="Translation proteins"/>
    <property type="match status" value="1"/>
</dbReference>
<dbReference type="PATRIC" id="fig|1357400.3.peg.1607"/>
<dbReference type="GO" id="GO:0006412">
    <property type="term" value="P:translation"/>
    <property type="evidence" value="ECO:0007669"/>
    <property type="project" value="UniProtKB-UniRule"/>
</dbReference>
<dbReference type="eggNOG" id="COG0087">
    <property type="taxonomic scope" value="Bacteria"/>
</dbReference>
<keyword evidence="3" id="KW-0699">rRNA-binding</keyword>
<reference evidence="9 10" key="1">
    <citation type="journal article" date="2014" name="Genome Announc.">
        <title>Draft genome sequences of six enterohepatic helicobacter species isolated from humans and one from rhesus macaques.</title>
        <authorList>
            <person name="Shen Z."/>
            <person name="Sheh A."/>
            <person name="Young S.K."/>
            <person name="Abouelliel A."/>
            <person name="Ward D.V."/>
            <person name="Earl A.M."/>
            <person name="Fox J.G."/>
        </authorList>
    </citation>
    <scope>NUCLEOTIDE SEQUENCE [LARGE SCALE GENOMIC DNA]</scope>
    <source>
        <strain evidence="9 10">MIT 99-5501</strain>
    </source>
</reference>
<evidence type="ECO:0000256" key="1">
    <source>
        <dbReference type="ARBA" id="ARBA00002570"/>
    </source>
</evidence>
<dbReference type="OrthoDB" id="9806135at2"/>
<dbReference type="PANTHER" id="PTHR11229">
    <property type="entry name" value="50S RIBOSOMAL PROTEIN L3"/>
    <property type="match status" value="1"/>
</dbReference>
<dbReference type="Gene3D" id="2.40.30.10">
    <property type="entry name" value="Translation factors"/>
    <property type="match status" value="1"/>
</dbReference>
<dbReference type="GO" id="GO:0022625">
    <property type="term" value="C:cytosolic large ribosomal subunit"/>
    <property type="evidence" value="ECO:0007669"/>
    <property type="project" value="TreeGrafter"/>
</dbReference>
<name>V8C8I8_9HELI</name>
<evidence type="ECO:0000256" key="2">
    <source>
        <dbReference type="ARBA" id="ARBA00006540"/>
    </source>
</evidence>
<evidence type="ECO:0000313" key="9">
    <source>
        <dbReference type="EMBL" id="ETD23392.1"/>
    </source>
</evidence>
<comment type="subunit">
    <text evidence="7">Part of the 50S ribosomal subunit. Forms a cluster with proteins L14 and L19.</text>
</comment>
<keyword evidence="5 9" id="KW-0689">Ribosomal protein</keyword>
<dbReference type="GO" id="GO:0019843">
    <property type="term" value="F:rRNA binding"/>
    <property type="evidence" value="ECO:0007669"/>
    <property type="project" value="UniProtKB-KW"/>
</dbReference>
<comment type="similarity">
    <text evidence="2">Belongs to the universal ribosomal protein uL3 family.</text>
</comment>
<dbReference type="AlphaFoldDB" id="V8C8I8"/>
<evidence type="ECO:0000256" key="4">
    <source>
        <dbReference type="ARBA" id="ARBA00022884"/>
    </source>
</evidence>
<dbReference type="EMBL" id="AZJI01000005">
    <property type="protein sequence ID" value="ETD23392.1"/>
    <property type="molecule type" value="Genomic_DNA"/>
</dbReference>
<dbReference type="STRING" id="1357400.HMPREF2086_01194"/>
<protein>
    <recommendedName>
        <fullName evidence="8">50S ribosomal protein L3</fullName>
    </recommendedName>
</protein>